<comment type="subcellular location">
    <subcellularLocation>
        <location evidence="8">Mitochondrion inner membrane</location>
        <topology evidence="8">Peripheral membrane protein</topology>
        <orientation evidence="8">Matrix side</orientation>
    </subcellularLocation>
</comment>
<keyword evidence="6 8" id="KW-0503">Monooxygenase</keyword>
<evidence type="ECO:0000256" key="3">
    <source>
        <dbReference type="ARBA" id="ARBA00022723"/>
    </source>
</evidence>
<keyword evidence="10" id="KW-1185">Reference proteome</keyword>
<keyword evidence="3 8" id="KW-0479">Metal-binding</keyword>
<keyword evidence="8" id="KW-0999">Mitochondrion inner membrane</keyword>
<comment type="function">
    <text evidence="8">Catalyzes the hydroxylation of 2-polyprenyl-3-methyl-6-methoxy-1,4-benzoquinol (DMQH2) during ubiquinone biosynthesis. Has also a structural role in the COQ enzyme complex, stabilizing other COQ polypeptides.</text>
</comment>
<feature type="binding site" evidence="8">
    <location>
        <position position="112"/>
    </location>
    <ligand>
        <name>Fe cation</name>
        <dbReference type="ChEBI" id="CHEBI:24875"/>
        <label>2</label>
    </ligand>
</feature>
<dbReference type="AlphaFoldDB" id="A0AAF0F0F4"/>
<keyword evidence="8" id="KW-0496">Mitochondrion</keyword>
<evidence type="ECO:0000256" key="4">
    <source>
        <dbReference type="ARBA" id="ARBA00023002"/>
    </source>
</evidence>
<comment type="pathway">
    <text evidence="1 8">Cofactor biosynthesis; ubiquinone biosynthesis.</text>
</comment>
<keyword evidence="9" id="KW-0830">Ubiquinone</keyword>
<evidence type="ECO:0000256" key="8">
    <source>
        <dbReference type="HAMAP-Rule" id="MF_03194"/>
    </source>
</evidence>
<dbReference type="SUPFAM" id="SSF47240">
    <property type="entry name" value="Ferritin-like"/>
    <property type="match status" value="1"/>
</dbReference>
<dbReference type="Pfam" id="PF03232">
    <property type="entry name" value="COQ7"/>
    <property type="match status" value="1"/>
</dbReference>
<sequence>MALLRIASRSAVAARYVRRPVRLDAVRLFSTENLASDAYTKPGDDRMVRLARTARFLASLEAEDQREVAAMLRVDHSGEIAANTIYEAQADVFGYQGKPKDKALIMEMWENERKHLQATSAMLDEYRTRPSALVPLWALAGRVLGGATAMLGEKSAMACTEAVETVIGEHYDDQLQHLDSISKKLAKKYTGEKAAELEAALALLRSVLIEFRDDELEHLDTAVEHDSQQAPAHALLSVIVAYGCKGAIEIAKRV</sequence>
<dbReference type="GO" id="GO:0016709">
    <property type="term" value="F:oxidoreductase activity, acting on paired donors, with incorporation or reduction of molecular oxygen, NAD(P)H as one donor, and incorporation of one atom of oxygen"/>
    <property type="evidence" value="ECO:0007669"/>
    <property type="project" value="UniProtKB-UniRule"/>
</dbReference>
<evidence type="ECO:0000256" key="5">
    <source>
        <dbReference type="ARBA" id="ARBA00023004"/>
    </source>
</evidence>
<keyword evidence="4 8" id="KW-0560">Oxidoreductase</keyword>
<dbReference type="GeneID" id="85227110"/>
<comment type="cofactor">
    <cofactor evidence="8">
        <name>Fe cation</name>
        <dbReference type="ChEBI" id="CHEBI:24875"/>
    </cofactor>
    <text evidence="8">Binds 2 iron ions per subunit.</text>
</comment>
<organism evidence="9 10">
    <name type="scientific">Malassezia japonica</name>
    <dbReference type="NCBI Taxonomy" id="223818"/>
    <lineage>
        <taxon>Eukaryota</taxon>
        <taxon>Fungi</taxon>
        <taxon>Dikarya</taxon>
        <taxon>Basidiomycota</taxon>
        <taxon>Ustilaginomycotina</taxon>
        <taxon>Malasseziomycetes</taxon>
        <taxon>Malasseziales</taxon>
        <taxon>Malasseziaceae</taxon>
        <taxon>Malassezia</taxon>
    </lineage>
</organism>
<keyword evidence="5 8" id="KW-0408">Iron</keyword>
<dbReference type="GO" id="GO:0006744">
    <property type="term" value="P:ubiquinone biosynthetic process"/>
    <property type="evidence" value="ECO:0007669"/>
    <property type="project" value="UniProtKB-UniRule"/>
</dbReference>
<evidence type="ECO:0000256" key="1">
    <source>
        <dbReference type="ARBA" id="ARBA00004749"/>
    </source>
</evidence>
<keyword evidence="7 8" id="KW-0472">Membrane</keyword>
<dbReference type="HAMAP" id="MF_01658">
    <property type="entry name" value="COQ7"/>
    <property type="match status" value="1"/>
</dbReference>
<dbReference type="EMBL" id="CP119963">
    <property type="protein sequence ID" value="WFD40473.1"/>
    <property type="molecule type" value="Genomic_DNA"/>
</dbReference>
<dbReference type="InterPro" id="IPR009078">
    <property type="entry name" value="Ferritin-like_SF"/>
</dbReference>
<dbReference type="Proteomes" id="UP001217754">
    <property type="component" value="Chromosome 6"/>
</dbReference>
<evidence type="ECO:0000256" key="6">
    <source>
        <dbReference type="ARBA" id="ARBA00023033"/>
    </source>
</evidence>
<dbReference type="PANTHER" id="PTHR11237">
    <property type="entry name" value="COENZYME Q10 BIOSYNTHESIS PROTEIN 7"/>
    <property type="match status" value="1"/>
</dbReference>
<feature type="binding site" evidence="8">
    <location>
        <position position="218"/>
    </location>
    <ligand>
        <name>Fe cation</name>
        <dbReference type="ChEBI" id="CHEBI:24875"/>
        <label>2</label>
    </ligand>
</feature>
<comment type="similarity">
    <text evidence="8">Belongs to the COQ7 family.</text>
</comment>
<comment type="subunit">
    <text evidence="8">Component of a multi-subunit COQ enzyme complex, composed of at least COQ3, COQ4, COQ5, COQ6, COQ7 and COQ9.</text>
</comment>
<evidence type="ECO:0000256" key="2">
    <source>
        <dbReference type="ARBA" id="ARBA00022688"/>
    </source>
</evidence>
<dbReference type="GO" id="GO:0031314">
    <property type="term" value="C:extrinsic component of mitochondrial inner membrane"/>
    <property type="evidence" value="ECO:0007669"/>
    <property type="project" value="UniProtKB-UniRule"/>
</dbReference>
<feature type="binding site" evidence="8">
    <location>
        <position position="215"/>
    </location>
    <ligand>
        <name>Fe cation</name>
        <dbReference type="ChEBI" id="CHEBI:24875"/>
        <label>1</label>
    </ligand>
</feature>
<dbReference type="EC" id="1.14.99.60" evidence="8"/>
<feature type="binding site" evidence="8">
    <location>
        <position position="79"/>
    </location>
    <ligand>
        <name>Fe cation</name>
        <dbReference type="ChEBI" id="CHEBI:24875"/>
        <label>1</label>
    </ligand>
</feature>
<dbReference type="PANTHER" id="PTHR11237:SF4">
    <property type="entry name" value="5-DEMETHOXYUBIQUINONE HYDROXYLASE, MITOCHONDRIAL"/>
    <property type="match status" value="1"/>
</dbReference>
<accession>A0AAF0F0F4</accession>
<feature type="binding site" evidence="8">
    <location>
        <position position="215"/>
    </location>
    <ligand>
        <name>Fe cation</name>
        <dbReference type="ChEBI" id="CHEBI:24875"/>
        <label>2</label>
    </ligand>
</feature>
<proteinExistence type="inferred from homology"/>
<dbReference type="GO" id="GO:0046872">
    <property type="term" value="F:metal ion binding"/>
    <property type="evidence" value="ECO:0007669"/>
    <property type="project" value="UniProtKB-KW"/>
</dbReference>
<evidence type="ECO:0000256" key="7">
    <source>
        <dbReference type="ARBA" id="ARBA00023136"/>
    </source>
</evidence>
<feature type="binding site" evidence="8">
    <location>
        <position position="115"/>
    </location>
    <ligand>
        <name>Fe cation</name>
        <dbReference type="ChEBI" id="CHEBI:24875"/>
        <label>1</label>
    </ligand>
</feature>
<evidence type="ECO:0000313" key="10">
    <source>
        <dbReference type="Proteomes" id="UP001217754"/>
    </source>
</evidence>
<dbReference type="RefSeq" id="XP_060123370.1">
    <property type="nucleotide sequence ID" value="XM_060267387.1"/>
</dbReference>
<comment type="catalytic activity">
    <reaction evidence="8">
        <text>a 5-methoxy-2-methyl-3-(all-trans-polyprenyl)benzene-1,4-diol + AH2 + O2 = a 3-demethylubiquinol + A + H2O</text>
        <dbReference type="Rhea" id="RHEA:50908"/>
        <dbReference type="Rhea" id="RHEA-COMP:10859"/>
        <dbReference type="Rhea" id="RHEA-COMP:10914"/>
        <dbReference type="ChEBI" id="CHEBI:13193"/>
        <dbReference type="ChEBI" id="CHEBI:15377"/>
        <dbReference type="ChEBI" id="CHEBI:15379"/>
        <dbReference type="ChEBI" id="CHEBI:17499"/>
        <dbReference type="ChEBI" id="CHEBI:84167"/>
        <dbReference type="ChEBI" id="CHEBI:84422"/>
        <dbReference type="EC" id="1.14.99.60"/>
    </reaction>
</comment>
<protein>
    <recommendedName>
        <fullName evidence="8">5-demethoxyubiquinone hydroxylase, mitochondrial</fullName>
        <shortName evidence="8">DMQ hydroxylase</shortName>
        <ecNumber evidence="8">1.14.99.60</ecNumber>
    </recommendedName>
    <alternativeName>
        <fullName evidence="8">Ubiquinone biosynthesis monooxygenase COQ7</fullName>
    </alternativeName>
</protein>
<keyword evidence="2 8" id="KW-0831">Ubiquinone biosynthesis</keyword>
<reference evidence="9" key="1">
    <citation type="submission" date="2023-03" db="EMBL/GenBank/DDBJ databases">
        <title>Mating type loci evolution in Malassezia.</title>
        <authorList>
            <person name="Coelho M.A."/>
        </authorList>
    </citation>
    <scope>NUCLEOTIDE SEQUENCE</scope>
    <source>
        <strain evidence="9">CBS 9431</strain>
    </source>
</reference>
<name>A0AAF0F0F4_9BASI</name>
<dbReference type="InterPro" id="IPR011566">
    <property type="entry name" value="Ubq_synth_Coq7"/>
</dbReference>
<dbReference type="GO" id="GO:0008682">
    <property type="term" value="F:3-demethoxyubiquinol 3-hydroxylase activity"/>
    <property type="evidence" value="ECO:0007669"/>
    <property type="project" value="UniProtKB-EC"/>
</dbReference>
<evidence type="ECO:0000313" key="9">
    <source>
        <dbReference type="EMBL" id="WFD40473.1"/>
    </source>
</evidence>
<feature type="binding site" evidence="8">
    <location>
        <position position="164"/>
    </location>
    <ligand>
        <name>Fe cation</name>
        <dbReference type="ChEBI" id="CHEBI:24875"/>
        <label>2</label>
    </ligand>
</feature>
<dbReference type="CDD" id="cd01042">
    <property type="entry name" value="DMQH"/>
    <property type="match status" value="1"/>
</dbReference>
<gene>
    <name evidence="9" type="primary">COQ6_1</name>
    <name evidence="8" type="synonym">COQ7</name>
    <name evidence="9" type="ORF">MJAP1_003459</name>
</gene>
<feature type="binding site" evidence="8">
    <location>
        <position position="112"/>
    </location>
    <ligand>
        <name>Fe cation</name>
        <dbReference type="ChEBI" id="CHEBI:24875"/>
        <label>1</label>
    </ligand>
</feature>